<feature type="domain" description="Sodium/calcium exchanger membrane region" evidence="9">
    <location>
        <begin position="35"/>
        <end position="208"/>
    </location>
</feature>
<dbReference type="OrthoDB" id="418484at2759"/>
<feature type="transmembrane region" description="Helical" evidence="8">
    <location>
        <begin position="509"/>
        <end position="530"/>
    </location>
</feature>
<keyword evidence="6 8" id="KW-0472">Membrane</keyword>
<gene>
    <name evidence="10" type="ORF">GUITHDRAFT_86768</name>
</gene>
<dbReference type="eggNOG" id="KOG1306">
    <property type="taxonomic scope" value="Eukaryota"/>
</dbReference>
<keyword evidence="12" id="KW-1185">Reference proteome</keyword>
<name>L1JD65_GUITC</name>
<sequence length="538" mass="58983">MENITGPWDGRCKGLILPIFPWEYEWDSNFRAFLYLVGMLWCFIGISVLSDSFMSGIDTITNSTYRKRVARRTPEGEVVFDEQDIPIWNPAVANLTLMALGSSTPEILLALIELLGRDFFSGDLGPGTVLGSASFNLYIITGLCMLVIPENEIRKVKGVSVFLLTSFHSLFAYIWLYIVLVVNTKDVIDLWEAVVTLALMPFLVALVYLADRHASSSQVLPESEDGGANHDPSQLEHDGKQDDAGSAMEVTPQEEEGIEAEGPRLREFNKSRAIEAITHAKQSRYASSPPWSPGRSSSPSNSTRSTRDWSQQFVQALNVNGGDESYDPGLLECVMHFLSIGWKLLAACIPPGRIWGGWACFWVALSMIGLVTALVGDMATVFGCLVGLHDAITAITIVALGTSLPDTFASMIAIRMDSTADNALGNVTGSNSVNVFLGLGLPWWHSLYGSTWDLYEQYSTSGAFVVQSGALGFNVLIFSILTAAAFVIIAIRRLTLGTELGGPRWLSRLCASVFFSLWVIYIVVCSLQVYHPNDFINL</sequence>
<dbReference type="Proteomes" id="UP000011087">
    <property type="component" value="Unassembled WGS sequence"/>
</dbReference>
<proteinExistence type="predicted"/>
<evidence type="ECO:0000256" key="3">
    <source>
        <dbReference type="ARBA" id="ARBA00022692"/>
    </source>
</evidence>
<protein>
    <recommendedName>
        <fullName evidence="9">Sodium/calcium exchanger membrane region domain-containing protein</fullName>
    </recommendedName>
</protein>
<feature type="compositionally biased region" description="Low complexity" evidence="7">
    <location>
        <begin position="287"/>
        <end position="304"/>
    </location>
</feature>
<dbReference type="GO" id="GO:0012505">
    <property type="term" value="C:endomembrane system"/>
    <property type="evidence" value="ECO:0007669"/>
    <property type="project" value="UniProtKB-SubCell"/>
</dbReference>
<dbReference type="GeneID" id="17302877"/>
<dbReference type="EnsemblProtists" id="EKX46242">
    <property type="protein sequence ID" value="EKX46242"/>
    <property type="gene ID" value="GUITHDRAFT_86768"/>
</dbReference>
<feature type="transmembrane region" description="Helical" evidence="8">
    <location>
        <begin position="190"/>
        <end position="210"/>
    </location>
</feature>
<evidence type="ECO:0000313" key="12">
    <source>
        <dbReference type="Proteomes" id="UP000011087"/>
    </source>
</evidence>
<dbReference type="HOGENOM" id="CLU_012872_2_0_1"/>
<dbReference type="Gene3D" id="1.20.1420.30">
    <property type="entry name" value="NCX, central ion-binding region"/>
    <property type="match status" value="2"/>
</dbReference>
<evidence type="ECO:0000256" key="7">
    <source>
        <dbReference type="SAM" id="MobiDB-lite"/>
    </source>
</evidence>
<keyword evidence="5" id="KW-0406">Ion transport</keyword>
<feature type="transmembrane region" description="Helical" evidence="8">
    <location>
        <begin position="464"/>
        <end position="489"/>
    </location>
</feature>
<keyword evidence="2" id="KW-0813">Transport</keyword>
<dbReference type="RefSeq" id="XP_005833222.1">
    <property type="nucleotide sequence ID" value="XM_005833165.1"/>
</dbReference>
<reference evidence="12" key="2">
    <citation type="submission" date="2012-11" db="EMBL/GenBank/DDBJ databases">
        <authorList>
            <person name="Kuo A."/>
            <person name="Curtis B.A."/>
            <person name="Tanifuji G."/>
            <person name="Burki F."/>
            <person name="Gruber A."/>
            <person name="Irimia M."/>
            <person name="Maruyama S."/>
            <person name="Arias M.C."/>
            <person name="Ball S.G."/>
            <person name="Gile G.H."/>
            <person name="Hirakawa Y."/>
            <person name="Hopkins J.F."/>
            <person name="Rensing S.A."/>
            <person name="Schmutz J."/>
            <person name="Symeonidi A."/>
            <person name="Elias M."/>
            <person name="Eveleigh R.J."/>
            <person name="Herman E.K."/>
            <person name="Klute M.J."/>
            <person name="Nakayama T."/>
            <person name="Obornik M."/>
            <person name="Reyes-Prieto A."/>
            <person name="Armbrust E.V."/>
            <person name="Aves S.J."/>
            <person name="Beiko R.G."/>
            <person name="Coutinho P."/>
            <person name="Dacks J.B."/>
            <person name="Durnford D.G."/>
            <person name="Fast N.M."/>
            <person name="Green B.R."/>
            <person name="Grisdale C."/>
            <person name="Hempe F."/>
            <person name="Henrissat B."/>
            <person name="Hoppner M.P."/>
            <person name="Ishida K.-I."/>
            <person name="Kim E."/>
            <person name="Koreny L."/>
            <person name="Kroth P.G."/>
            <person name="Liu Y."/>
            <person name="Malik S.-B."/>
            <person name="Maier U.G."/>
            <person name="McRose D."/>
            <person name="Mock T."/>
            <person name="Neilson J.A."/>
            <person name="Onodera N.T."/>
            <person name="Poole A.M."/>
            <person name="Pritham E.J."/>
            <person name="Richards T.A."/>
            <person name="Rocap G."/>
            <person name="Roy S.W."/>
            <person name="Sarai C."/>
            <person name="Schaack S."/>
            <person name="Shirato S."/>
            <person name="Slamovits C.H."/>
            <person name="Spencer D.F."/>
            <person name="Suzuki S."/>
            <person name="Worden A.Z."/>
            <person name="Zauner S."/>
            <person name="Barry K."/>
            <person name="Bell C."/>
            <person name="Bharti A.K."/>
            <person name="Crow J.A."/>
            <person name="Grimwood J."/>
            <person name="Kramer R."/>
            <person name="Lindquist E."/>
            <person name="Lucas S."/>
            <person name="Salamov A."/>
            <person name="McFadden G.I."/>
            <person name="Lane C.E."/>
            <person name="Keeling P.J."/>
            <person name="Gray M.W."/>
            <person name="Grigoriev I.V."/>
            <person name="Archibald J.M."/>
        </authorList>
    </citation>
    <scope>NUCLEOTIDE SEQUENCE</scope>
    <source>
        <strain evidence="12">CCMP2712</strain>
    </source>
</reference>
<dbReference type="PANTHER" id="PTHR11878">
    <property type="entry name" value="SODIUM/CALCIUM EXCHANGER"/>
    <property type="match status" value="1"/>
</dbReference>
<feature type="transmembrane region" description="Helical" evidence="8">
    <location>
        <begin position="423"/>
        <end position="444"/>
    </location>
</feature>
<feature type="domain" description="Sodium/calcium exchanger membrane region" evidence="9">
    <location>
        <begin position="357"/>
        <end position="525"/>
    </location>
</feature>
<feature type="compositionally biased region" description="Basic and acidic residues" evidence="7">
    <location>
        <begin position="233"/>
        <end position="243"/>
    </location>
</feature>
<comment type="subcellular location">
    <subcellularLocation>
        <location evidence="1">Endomembrane system</location>
        <topology evidence="1">Multi-pass membrane protein</topology>
    </subcellularLocation>
</comment>
<evidence type="ECO:0000256" key="5">
    <source>
        <dbReference type="ARBA" id="ARBA00023065"/>
    </source>
</evidence>
<feature type="region of interest" description="Disordered" evidence="7">
    <location>
        <begin position="280"/>
        <end position="307"/>
    </location>
</feature>
<evidence type="ECO:0000313" key="10">
    <source>
        <dbReference type="EMBL" id="EKX46242.1"/>
    </source>
</evidence>
<evidence type="ECO:0000259" key="9">
    <source>
        <dbReference type="Pfam" id="PF01699"/>
    </source>
</evidence>
<evidence type="ECO:0000256" key="6">
    <source>
        <dbReference type="ARBA" id="ARBA00023136"/>
    </source>
</evidence>
<dbReference type="InterPro" id="IPR004836">
    <property type="entry name" value="Na_Ca_Ex"/>
</dbReference>
<dbReference type="OMA" id="FPFCVGL"/>
<evidence type="ECO:0000256" key="2">
    <source>
        <dbReference type="ARBA" id="ARBA00022448"/>
    </source>
</evidence>
<evidence type="ECO:0000256" key="8">
    <source>
        <dbReference type="SAM" id="Phobius"/>
    </source>
</evidence>
<accession>L1JD65</accession>
<keyword evidence="4 8" id="KW-1133">Transmembrane helix</keyword>
<keyword evidence="3 8" id="KW-0812">Transmembrane</keyword>
<dbReference type="Pfam" id="PF01699">
    <property type="entry name" value="Na_Ca_ex"/>
    <property type="match status" value="2"/>
</dbReference>
<dbReference type="PaxDb" id="55529-EKX46242"/>
<evidence type="ECO:0000256" key="4">
    <source>
        <dbReference type="ARBA" id="ARBA00022989"/>
    </source>
</evidence>
<feature type="transmembrane region" description="Helical" evidence="8">
    <location>
        <begin position="32"/>
        <end position="49"/>
    </location>
</feature>
<dbReference type="InterPro" id="IPR004837">
    <property type="entry name" value="NaCa_Exmemb"/>
</dbReference>
<dbReference type="GO" id="GO:0016020">
    <property type="term" value="C:membrane"/>
    <property type="evidence" value="ECO:0007669"/>
    <property type="project" value="InterPro"/>
</dbReference>
<organism evidence="10">
    <name type="scientific">Guillardia theta (strain CCMP2712)</name>
    <name type="common">Cryptophyte</name>
    <dbReference type="NCBI Taxonomy" id="905079"/>
    <lineage>
        <taxon>Eukaryota</taxon>
        <taxon>Cryptophyceae</taxon>
        <taxon>Pyrenomonadales</taxon>
        <taxon>Geminigeraceae</taxon>
        <taxon>Guillardia</taxon>
    </lineage>
</organism>
<dbReference type="PRINTS" id="PR01259">
    <property type="entry name" value="NACAEXCHNGR"/>
</dbReference>
<dbReference type="AlphaFoldDB" id="L1JD65"/>
<feature type="transmembrane region" description="Helical" evidence="8">
    <location>
        <begin position="124"/>
        <end position="148"/>
    </location>
</feature>
<feature type="transmembrane region" description="Helical" evidence="8">
    <location>
        <begin position="380"/>
        <end position="402"/>
    </location>
</feature>
<feature type="transmembrane region" description="Helical" evidence="8">
    <location>
        <begin position="160"/>
        <end position="178"/>
    </location>
</feature>
<dbReference type="EMBL" id="JH992995">
    <property type="protein sequence ID" value="EKX46242.1"/>
    <property type="molecule type" value="Genomic_DNA"/>
</dbReference>
<dbReference type="GO" id="GO:0005432">
    <property type="term" value="F:calcium:sodium antiporter activity"/>
    <property type="evidence" value="ECO:0007669"/>
    <property type="project" value="InterPro"/>
</dbReference>
<feature type="transmembrane region" description="Helical" evidence="8">
    <location>
        <begin position="354"/>
        <end position="374"/>
    </location>
</feature>
<dbReference type="GO" id="GO:0098703">
    <property type="term" value="P:calcium ion import across plasma membrane"/>
    <property type="evidence" value="ECO:0007669"/>
    <property type="project" value="TreeGrafter"/>
</dbReference>
<dbReference type="InterPro" id="IPR044880">
    <property type="entry name" value="NCX_ion-bd_dom_sf"/>
</dbReference>
<dbReference type="KEGG" id="gtt:GUITHDRAFT_86768"/>
<evidence type="ECO:0000313" key="11">
    <source>
        <dbReference type="EnsemblProtists" id="EKX46242"/>
    </source>
</evidence>
<reference evidence="11" key="3">
    <citation type="submission" date="2015-06" db="UniProtKB">
        <authorList>
            <consortium name="EnsemblProtists"/>
        </authorList>
    </citation>
    <scope>IDENTIFICATION</scope>
</reference>
<feature type="region of interest" description="Disordered" evidence="7">
    <location>
        <begin position="219"/>
        <end position="264"/>
    </location>
</feature>
<dbReference type="InterPro" id="IPR051171">
    <property type="entry name" value="CaCA"/>
</dbReference>
<reference evidence="10 12" key="1">
    <citation type="journal article" date="2012" name="Nature">
        <title>Algal genomes reveal evolutionary mosaicism and the fate of nucleomorphs.</title>
        <authorList>
            <consortium name="DOE Joint Genome Institute"/>
            <person name="Curtis B.A."/>
            <person name="Tanifuji G."/>
            <person name="Burki F."/>
            <person name="Gruber A."/>
            <person name="Irimia M."/>
            <person name="Maruyama S."/>
            <person name="Arias M.C."/>
            <person name="Ball S.G."/>
            <person name="Gile G.H."/>
            <person name="Hirakawa Y."/>
            <person name="Hopkins J.F."/>
            <person name="Kuo A."/>
            <person name="Rensing S.A."/>
            <person name="Schmutz J."/>
            <person name="Symeonidi A."/>
            <person name="Elias M."/>
            <person name="Eveleigh R.J."/>
            <person name="Herman E.K."/>
            <person name="Klute M.J."/>
            <person name="Nakayama T."/>
            <person name="Obornik M."/>
            <person name="Reyes-Prieto A."/>
            <person name="Armbrust E.V."/>
            <person name="Aves S.J."/>
            <person name="Beiko R.G."/>
            <person name="Coutinho P."/>
            <person name="Dacks J.B."/>
            <person name="Durnford D.G."/>
            <person name="Fast N.M."/>
            <person name="Green B.R."/>
            <person name="Grisdale C.J."/>
            <person name="Hempel F."/>
            <person name="Henrissat B."/>
            <person name="Hoppner M.P."/>
            <person name="Ishida K."/>
            <person name="Kim E."/>
            <person name="Koreny L."/>
            <person name="Kroth P.G."/>
            <person name="Liu Y."/>
            <person name="Malik S.B."/>
            <person name="Maier U.G."/>
            <person name="McRose D."/>
            <person name="Mock T."/>
            <person name="Neilson J.A."/>
            <person name="Onodera N.T."/>
            <person name="Poole A.M."/>
            <person name="Pritham E.J."/>
            <person name="Richards T.A."/>
            <person name="Rocap G."/>
            <person name="Roy S.W."/>
            <person name="Sarai C."/>
            <person name="Schaack S."/>
            <person name="Shirato S."/>
            <person name="Slamovits C.H."/>
            <person name="Spencer D.F."/>
            <person name="Suzuki S."/>
            <person name="Worden A.Z."/>
            <person name="Zauner S."/>
            <person name="Barry K."/>
            <person name="Bell C."/>
            <person name="Bharti A.K."/>
            <person name="Crow J.A."/>
            <person name="Grimwood J."/>
            <person name="Kramer R."/>
            <person name="Lindquist E."/>
            <person name="Lucas S."/>
            <person name="Salamov A."/>
            <person name="McFadden G.I."/>
            <person name="Lane C.E."/>
            <person name="Keeling P.J."/>
            <person name="Gray M.W."/>
            <person name="Grigoriev I.V."/>
            <person name="Archibald J.M."/>
        </authorList>
    </citation>
    <scope>NUCLEOTIDE SEQUENCE</scope>
    <source>
        <strain evidence="10 12">CCMP2712</strain>
    </source>
</reference>
<evidence type="ECO:0000256" key="1">
    <source>
        <dbReference type="ARBA" id="ARBA00004127"/>
    </source>
</evidence>
<dbReference type="PANTHER" id="PTHR11878:SF65">
    <property type="entry name" value="NA_CA-EXCHANGE PROTEIN, ISOFORM G"/>
    <property type="match status" value="1"/>
</dbReference>